<protein>
    <recommendedName>
        <fullName evidence="6">Dihydroorotase</fullName>
        <shortName evidence="6">DHOase</shortName>
        <ecNumber evidence="6">3.5.2.3</ecNumber>
    </recommendedName>
</protein>
<dbReference type="GO" id="GO:0006145">
    <property type="term" value="P:purine nucleobase catabolic process"/>
    <property type="evidence" value="ECO:0007669"/>
    <property type="project" value="TreeGrafter"/>
</dbReference>
<comment type="pathway">
    <text evidence="6">Pyrimidine metabolism; UMP biosynthesis via de novo pathway; (S)-dihydroorotate from bicarbonate: step 3/3.</text>
</comment>
<keyword evidence="4 6" id="KW-0378">Hydrolase</keyword>
<gene>
    <name evidence="6 8" type="primary">pyrC</name>
    <name evidence="8" type="ordered locus">ERWE_CDS_06660</name>
</gene>
<dbReference type="SUPFAM" id="SSF51556">
    <property type="entry name" value="Metallo-dependent hydrolases"/>
    <property type="match status" value="1"/>
</dbReference>
<dbReference type="CDD" id="cd01317">
    <property type="entry name" value="DHOase_IIa"/>
    <property type="match status" value="1"/>
</dbReference>
<comment type="function">
    <text evidence="1 6">Catalyzes the reversible cyclization of carbamoyl aspartate to dihydroorotate.</text>
</comment>
<dbReference type="KEGG" id="erw:ERWE_CDS_06660"/>
<evidence type="ECO:0000256" key="6">
    <source>
        <dbReference type="HAMAP-Rule" id="MF_00220"/>
    </source>
</evidence>
<dbReference type="Pfam" id="PF12890">
    <property type="entry name" value="DHOase"/>
    <property type="match status" value="1"/>
</dbReference>
<dbReference type="PROSITE" id="PS00483">
    <property type="entry name" value="DIHYDROOROTASE_2"/>
    <property type="match status" value="1"/>
</dbReference>
<accession>A0A0H3M1L4</accession>
<dbReference type="Gene3D" id="2.30.40.10">
    <property type="entry name" value="Urease, subunit C, domain 1"/>
    <property type="match status" value="1"/>
</dbReference>
<feature type="binding site" evidence="6">
    <location>
        <position position="198"/>
    </location>
    <ligand>
        <name>Zn(2+)</name>
        <dbReference type="ChEBI" id="CHEBI:29105"/>
        <label>2</label>
    </ligand>
</feature>
<evidence type="ECO:0000313" key="8">
    <source>
        <dbReference type="EMBL" id="CAI27160.1"/>
    </source>
</evidence>
<dbReference type="GO" id="GO:0044205">
    <property type="term" value="P:'de novo' UMP biosynthetic process"/>
    <property type="evidence" value="ECO:0007669"/>
    <property type="project" value="UniProtKB-UniRule"/>
</dbReference>
<sequence>MYQQFWELLGNRQHKDYSVAYINARIIDPESRLDIKGSLLTKGDKIVDFGPNLFADGIPTGICEVVDCKHKILMPGLIDIHVHFREPGQEHKETIETGSKSAAAGGITTVVCQPNTIPTISSVIIAKYIKMRALETAYVNIEFYASITKPDNSLSDMALLKEAGAVGFTDDGMPVMNSLIMRQALSYSSMLDTVIAQHAEDLNLSNNGCINEGKVSYELGLKGMPDISESIIVNRDIAILNTLKNVHYHVLHISSKSSLDIIKQAKNQGLKVTCEVTPHHLTLTEQDVIQHGTFAKMNPPLRTESDRISMIEGLKNGIIDCIATDHAPHDLGSKELPLDTAAFGIVGLETMLPISLELYHNGTMPLIDLLATLTYKPADIIRVPRGRIKKGFTADLILLDLDHEWTIDISKFASKSKNSPFHNRKVKGKVLRTVVSGKTTYRLENHKTL</sequence>
<keyword evidence="3 6" id="KW-0479">Metal-binding</keyword>
<organism evidence="8 9">
    <name type="scientific">Ehrlichia ruminantium (strain Welgevonden)</name>
    <dbReference type="NCBI Taxonomy" id="254945"/>
    <lineage>
        <taxon>Bacteria</taxon>
        <taxon>Pseudomonadati</taxon>
        <taxon>Pseudomonadota</taxon>
        <taxon>Alphaproteobacteria</taxon>
        <taxon>Rickettsiales</taxon>
        <taxon>Anaplasmataceae</taxon>
        <taxon>Ehrlichia</taxon>
    </lineage>
</organism>
<feature type="active site" evidence="6">
    <location>
        <position position="325"/>
    </location>
</feature>
<dbReference type="NCBIfam" id="TIGR00857">
    <property type="entry name" value="pyrC_multi"/>
    <property type="match status" value="1"/>
</dbReference>
<dbReference type="PANTHER" id="PTHR43668">
    <property type="entry name" value="ALLANTOINASE"/>
    <property type="match status" value="1"/>
</dbReference>
<dbReference type="InterPro" id="IPR002195">
    <property type="entry name" value="Dihydroorotase_CS"/>
</dbReference>
<feature type="domain" description="Dihydroorotase catalytic" evidence="7">
    <location>
        <begin position="71"/>
        <end position="257"/>
    </location>
</feature>
<name>A0A0H3M1L4_EHRRW</name>
<feature type="binding site" evidence="6">
    <location>
        <position position="115"/>
    </location>
    <ligand>
        <name>substrate</name>
    </ligand>
</feature>
<dbReference type="Gene3D" id="3.20.20.140">
    <property type="entry name" value="Metal-dependent hydrolases"/>
    <property type="match status" value="1"/>
</dbReference>
<feature type="binding site" evidence="6">
    <location>
        <begin position="83"/>
        <end position="85"/>
    </location>
    <ligand>
        <name>substrate</name>
    </ligand>
</feature>
<feature type="binding site" evidence="6">
    <location>
        <position position="298"/>
    </location>
    <ligand>
        <name>substrate</name>
    </ligand>
</feature>
<comment type="catalytic activity">
    <reaction evidence="6">
        <text>(S)-dihydroorotate + H2O = N-carbamoyl-L-aspartate + H(+)</text>
        <dbReference type="Rhea" id="RHEA:24296"/>
        <dbReference type="ChEBI" id="CHEBI:15377"/>
        <dbReference type="ChEBI" id="CHEBI:15378"/>
        <dbReference type="ChEBI" id="CHEBI:30864"/>
        <dbReference type="ChEBI" id="CHEBI:32814"/>
        <dbReference type="EC" id="3.5.2.3"/>
    </reaction>
</comment>
<dbReference type="InterPro" id="IPR024403">
    <property type="entry name" value="DHOase_cat"/>
</dbReference>
<dbReference type="GO" id="GO:0004151">
    <property type="term" value="F:dihydroorotase activity"/>
    <property type="evidence" value="ECO:0007669"/>
    <property type="project" value="UniProtKB-UniRule"/>
</dbReference>
<comment type="similarity">
    <text evidence="2 6">Belongs to the metallo-dependent hydrolases superfamily. DHOase family. Class I DHOase subfamily.</text>
</comment>
<dbReference type="PANTHER" id="PTHR43668:SF2">
    <property type="entry name" value="ALLANTOINASE"/>
    <property type="match status" value="1"/>
</dbReference>
<feature type="binding site" evidence="6">
    <location>
        <position position="171"/>
    </location>
    <ligand>
        <name>Zn(2+)</name>
        <dbReference type="ChEBI" id="CHEBI:29105"/>
        <label>1</label>
    </ligand>
</feature>
<keyword evidence="9" id="KW-1185">Reference proteome</keyword>
<dbReference type="GO" id="GO:0005737">
    <property type="term" value="C:cytoplasm"/>
    <property type="evidence" value="ECO:0007669"/>
    <property type="project" value="TreeGrafter"/>
</dbReference>
<dbReference type="UniPathway" id="UPA00070">
    <property type="reaction ID" value="UER00117"/>
</dbReference>
<dbReference type="eggNOG" id="COG0044">
    <property type="taxonomic scope" value="Bacteria"/>
</dbReference>
<dbReference type="RefSeq" id="WP_011256140.1">
    <property type="nucleotide sequence ID" value="NC_006832.1"/>
</dbReference>
<feature type="binding site" evidence="6">
    <location>
        <position position="83"/>
    </location>
    <ligand>
        <name>Zn(2+)</name>
        <dbReference type="ChEBI" id="CHEBI:29105"/>
        <label>1</label>
    </ligand>
</feature>
<dbReference type="PROSITE" id="PS00482">
    <property type="entry name" value="DIHYDROOROTASE_1"/>
    <property type="match status" value="1"/>
</dbReference>
<dbReference type="InterPro" id="IPR032466">
    <property type="entry name" value="Metal_Hydrolase"/>
</dbReference>
<dbReference type="InterPro" id="IPR050138">
    <property type="entry name" value="DHOase/Allantoinase_Hydrolase"/>
</dbReference>
<keyword evidence="6" id="KW-0862">Zinc</keyword>
<dbReference type="GO" id="GO:0004038">
    <property type="term" value="F:allantoinase activity"/>
    <property type="evidence" value="ECO:0007669"/>
    <property type="project" value="TreeGrafter"/>
</dbReference>
<feature type="binding site" evidence="6">
    <location>
        <begin position="343"/>
        <end position="344"/>
    </location>
    <ligand>
        <name>substrate</name>
    </ligand>
</feature>
<feature type="binding site" evidence="6">
    <location>
        <position position="252"/>
    </location>
    <ligand>
        <name>Zn(2+)</name>
        <dbReference type="ChEBI" id="CHEBI:29105"/>
        <label>2</label>
    </ligand>
</feature>
<evidence type="ECO:0000256" key="4">
    <source>
        <dbReference type="ARBA" id="ARBA00022801"/>
    </source>
</evidence>
<evidence type="ECO:0000256" key="3">
    <source>
        <dbReference type="ARBA" id="ARBA00022723"/>
    </source>
</evidence>
<dbReference type="GO" id="GO:0008270">
    <property type="term" value="F:zinc ion binding"/>
    <property type="evidence" value="ECO:0007669"/>
    <property type="project" value="UniProtKB-UniRule"/>
</dbReference>
<feature type="binding site" evidence="6">
    <location>
        <position position="81"/>
    </location>
    <ligand>
        <name>Zn(2+)</name>
        <dbReference type="ChEBI" id="CHEBI:29105"/>
        <label>1</label>
    </ligand>
</feature>
<dbReference type="HAMAP" id="MF_00220_B">
    <property type="entry name" value="PyrC_classI_B"/>
    <property type="match status" value="1"/>
</dbReference>
<dbReference type="SUPFAM" id="SSF51338">
    <property type="entry name" value="Composite domain of metallo-dependent hydrolases"/>
    <property type="match status" value="1"/>
</dbReference>
<evidence type="ECO:0000259" key="7">
    <source>
        <dbReference type="Pfam" id="PF12890"/>
    </source>
</evidence>
<dbReference type="EC" id="3.5.2.3" evidence="6"/>
<feature type="binding site" evidence="6">
    <location>
        <position position="171"/>
    </location>
    <ligand>
        <name>Zn(2+)</name>
        <dbReference type="ChEBI" id="CHEBI:29105"/>
        <label>2</label>
    </ligand>
</feature>
<evidence type="ECO:0000256" key="2">
    <source>
        <dbReference type="ARBA" id="ARBA00010286"/>
    </source>
</evidence>
<comment type="cofactor">
    <cofactor evidence="6">
        <name>Zn(2+)</name>
        <dbReference type="ChEBI" id="CHEBI:29105"/>
    </cofactor>
    <text evidence="6">Binds 2 Zn(2+) ions per subunit.</text>
</comment>
<reference evidence="8 9" key="1">
    <citation type="journal article" date="2006" name="J. Bacteriol.">
        <title>Comparative genomic analysis of three strains of Ehrlichia ruminantium reveals an active process of genome size plasticity.</title>
        <authorList>
            <person name="Frutos R."/>
            <person name="Viari A."/>
            <person name="Ferraz C."/>
            <person name="Morgat A."/>
            <person name="Eychenie S."/>
            <person name="Kandassami Y."/>
            <person name="Chantal I."/>
            <person name="Bensaid A."/>
            <person name="Coissac E."/>
            <person name="Vachiery N."/>
            <person name="Demaille J."/>
            <person name="Martinez D."/>
        </authorList>
    </citation>
    <scope>NUCLEOTIDE SEQUENCE [LARGE SCALE GENOMIC DNA]</scope>
    <source>
        <strain evidence="8 9">Welgevonden</strain>
    </source>
</reference>
<dbReference type="InterPro" id="IPR011059">
    <property type="entry name" value="Metal-dep_hydrolase_composite"/>
</dbReference>
<proteinExistence type="inferred from homology"/>
<dbReference type="EMBL" id="CR925678">
    <property type="protein sequence ID" value="CAI27160.1"/>
    <property type="molecule type" value="Genomic_DNA"/>
</dbReference>
<keyword evidence="5 6" id="KW-0665">Pyrimidine biosynthesis</keyword>
<dbReference type="InterPro" id="IPR004722">
    <property type="entry name" value="DHOase"/>
</dbReference>
<evidence type="ECO:0000313" key="9">
    <source>
        <dbReference type="Proteomes" id="UP000001021"/>
    </source>
</evidence>
<dbReference type="AlphaFoldDB" id="A0A0H3M1L4"/>
<evidence type="ECO:0000256" key="5">
    <source>
        <dbReference type="ARBA" id="ARBA00022975"/>
    </source>
</evidence>
<dbReference type="HOGENOM" id="CLU_015572_1_0_5"/>
<feature type="binding site" evidence="6">
    <location>
        <position position="329"/>
    </location>
    <ligand>
        <name>substrate</name>
    </ligand>
</feature>
<dbReference type="Proteomes" id="UP000001021">
    <property type="component" value="Chromosome"/>
</dbReference>
<evidence type="ECO:0000256" key="1">
    <source>
        <dbReference type="ARBA" id="ARBA00002368"/>
    </source>
</evidence>
<feature type="binding site" evidence="6">
    <location>
        <position position="325"/>
    </location>
    <ligand>
        <name>Zn(2+)</name>
        <dbReference type="ChEBI" id="CHEBI:29105"/>
        <label>1</label>
    </ligand>
</feature>